<evidence type="ECO:0000313" key="4">
    <source>
        <dbReference type="Proteomes" id="UP000051934"/>
    </source>
</evidence>
<evidence type="ECO:0000259" key="2">
    <source>
        <dbReference type="SMART" id="SM00867"/>
    </source>
</evidence>
<feature type="signal peptide" evidence="1">
    <location>
        <begin position="1"/>
        <end position="23"/>
    </location>
</feature>
<feature type="chain" id="PRO_5006423485" description="Lipid/polyisoprenoid-binding YceI-like domain-containing protein" evidence="1">
    <location>
        <begin position="24"/>
        <end position="191"/>
    </location>
</feature>
<feature type="domain" description="Lipid/polyisoprenoid-binding YceI-like" evidence="2">
    <location>
        <begin position="25"/>
        <end position="189"/>
    </location>
</feature>
<comment type="caution">
    <text evidence="3">The sequence shown here is derived from an EMBL/GenBank/DDBJ whole genome shotgun (WGS) entry which is preliminary data.</text>
</comment>
<dbReference type="EMBL" id="LIBB01000415">
    <property type="protein sequence ID" value="KRO70000.1"/>
    <property type="molecule type" value="Genomic_DNA"/>
</dbReference>
<dbReference type="InterPro" id="IPR036761">
    <property type="entry name" value="TTHA0802/YceI-like_sf"/>
</dbReference>
<dbReference type="PANTHER" id="PTHR34406:SF1">
    <property type="entry name" value="PROTEIN YCEI"/>
    <property type="match status" value="1"/>
</dbReference>
<accession>A0A0R2SA79</accession>
<evidence type="ECO:0000256" key="1">
    <source>
        <dbReference type="SAM" id="SignalP"/>
    </source>
</evidence>
<sequence>MKSFFTRAVLAPAILLTGMSAQAADWVIDKADSKAIFKWTYSGTPYQGEFRNISATFDIDPLNPTECKFDVTIPIIDMVIDDAETMDYLLDLELFDVDQFPVATFKAEKCSIDGIDAFTSEGTLTIRDQTNPISFPFNLSVGMEDGGVRFHLTSEVTINRLEYGVGQGYWASTAAIPNEVVVEVDVYAVRQ</sequence>
<dbReference type="SUPFAM" id="SSF101874">
    <property type="entry name" value="YceI-like"/>
    <property type="match status" value="1"/>
</dbReference>
<name>A0A0R2SA79_9GAMM</name>
<evidence type="ECO:0000313" key="3">
    <source>
        <dbReference type="EMBL" id="KRO70000.1"/>
    </source>
</evidence>
<reference evidence="3 4" key="1">
    <citation type="submission" date="2015-10" db="EMBL/GenBank/DDBJ databases">
        <title>Metagenome-Assembled Genomes uncover a global brackish microbiome.</title>
        <authorList>
            <person name="Hugerth L.W."/>
            <person name="Larsson J."/>
            <person name="Alneberg J."/>
            <person name="Lindh M.V."/>
            <person name="Legrand C."/>
            <person name="Pinhassi J."/>
            <person name="Andersson A.F."/>
        </authorList>
    </citation>
    <scope>NUCLEOTIDE SEQUENCE [LARGE SCALE GENOMIC DNA]</scope>
    <source>
        <strain evidence="3">BACL4 MAG-120507-bin80</strain>
    </source>
</reference>
<dbReference type="Pfam" id="PF04264">
    <property type="entry name" value="YceI"/>
    <property type="match status" value="1"/>
</dbReference>
<dbReference type="Gene3D" id="2.40.128.110">
    <property type="entry name" value="Lipid/polyisoprenoid-binding, YceI-like"/>
    <property type="match status" value="1"/>
</dbReference>
<organism evidence="3 4">
    <name type="scientific">OM182 bacterium BACL3 MAG-120507-bin80</name>
    <dbReference type="NCBI Taxonomy" id="1655577"/>
    <lineage>
        <taxon>Bacteria</taxon>
        <taxon>Pseudomonadati</taxon>
        <taxon>Pseudomonadota</taxon>
        <taxon>Gammaproteobacteria</taxon>
        <taxon>OMG group</taxon>
        <taxon>OM182 clade</taxon>
    </lineage>
</organism>
<dbReference type="SMART" id="SM00867">
    <property type="entry name" value="YceI"/>
    <property type="match status" value="1"/>
</dbReference>
<protein>
    <recommendedName>
        <fullName evidence="2">Lipid/polyisoprenoid-binding YceI-like domain-containing protein</fullName>
    </recommendedName>
</protein>
<gene>
    <name evidence="3" type="ORF">ABR69_11390</name>
</gene>
<dbReference type="AlphaFoldDB" id="A0A0R2SA79"/>
<proteinExistence type="predicted"/>
<dbReference type="PANTHER" id="PTHR34406">
    <property type="entry name" value="PROTEIN YCEI"/>
    <property type="match status" value="1"/>
</dbReference>
<keyword evidence="1" id="KW-0732">Signal</keyword>
<dbReference type="InterPro" id="IPR007372">
    <property type="entry name" value="Lipid/polyisoprenoid-bd_YceI"/>
</dbReference>
<dbReference type="Proteomes" id="UP000051934">
    <property type="component" value="Unassembled WGS sequence"/>
</dbReference>